<evidence type="ECO:0000256" key="7">
    <source>
        <dbReference type="ARBA" id="ARBA00022884"/>
    </source>
</evidence>
<evidence type="ECO:0000313" key="11">
    <source>
        <dbReference type="EMBL" id="AGK98412.1"/>
    </source>
</evidence>
<comment type="subcellular location">
    <subcellularLocation>
        <location evidence="2 8">Cytoplasm</location>
    </subcellularLocation>
</comment>
<evidence type="ECO:0000259" key="10">
    <source>
        <dbReference type="PROSITE" id="PS50126"/>
    </source>
</evidence>
<evidence type="ECO:0000256" key="9">
    <source>
        <dbReference type="SAM" id="MobiDB-lite"/>
    </source>
</evidence>
<dbReference type="eggNOG" id="COG0557">
    <property type="taxonomic scope" value="Bacteria"/>
</dbReference>
<sequence>MNLREMIVPFMREQAYKPMDILELSRIFDIRKSETNNFKKLLNDMEQEGLIVKNRTKHYGIPERMGLVVGKLQGNAKGFGFVICELERPDIFIPSSFMNGAMNGDRVVAKITREENGGKKCEGEIIRILERANKTIIGVYEDSKNFGFVVPDDVRIHQDVFIPKSVKGKAQTGDVVIAEVIEWPEKRRNPEGKIVEILGKKEDKGVDILTIIKKHKLPEEFPDNVLKFAENIPDTIPKEEYKNRKDIRDIKMVTIDGEDAKDLDDAVSIQKLDNGNYYLGVHIADVSNYVREKNPLDKEAILRGTSVYLIDRVIPMLPKKLSNGICSLNPKVDRLALSCFMEIDKSGEVVNHDVFESIIKTNERMTYTDVTKILRDKDTETIKKYDYLYEDFIAMGELCDILYKRRMNRGAIDFDFQESKIILNEQGKPIDIKPYERAVANRVIEEFMLVCNETIAEHMFWTNLPFVYRIHEDPDTEKLEHFNEFAHNLGYVVKWGSKVHPKELQKIIEEVKGKKEEAVVSTLLLRSLKQARYSPECVGHFGLAAKYYCHFTSPIRRYPDLMIHRIIKEFLHGKIDGERSKKLVGIVDYASVQSSDMERVAQEAEREVDDLKKAEYMKDKIGEEYDGIISSVTNFGIFVELPNTIEGLVHISDLSDDYYIYDEKHLSLIGERTKKIYRLGDEVRIEVQKVDLASHEIYFKIPKEKEDEARDNNLTEEKLEENEDLDSKEKIEEIHLPRAVKDIGNVYKPEISDEEE</sequence>
<dbReference type="EC" id="3.1.13.1" evidence="8"/>
<proteinExistence type="inferred from homology"/>
<dbReference type="InterPro" id="IPR013223">
    <property type="entry name" value="RNase_B_OB_dom"/>
</dbReference>
<dbReference type="GO" id="GO:0003723">
    <property type="term" value="F:RNA binding"/>
    <property type="evidence" value="ECO:0007669"/>
    <property type="project" value="UniProtKB-UniRule"/>
</dbReference>
<feature type="region of interest" description="Disordered" evidence="9">
    <location>
        <begin position="708"/>
        <end position="727"/>
    </location>
</feature>
<evidence type="ECO:0000313" key="12">
    <source>
        <dbReference type="Proteomes" id="UP000013523"/>
    </source>
</evidence>
<evidence type="ECO:0000256" key="3">
    <source>
        <dbReference type="ARBA" id="ARBA00022490"/>
    </source>
</evidence>
<organism evidence="11 12">
    <name type="scientific">Clostridium pasteurianum BC1</name>
    <dbReference type="NCBI Taxonomy" id="86416"/>
    <lineage>
        <taxon>Bacteria</taxon>
        <taxon>Bacillati</taxon>
        <taxon>Bacillota</taxon>
        <taxon>Clostridia</taxon>
        <taxon>Eubacteriales</taxon>
        <taxon>Clostridiaceae</taxon>
        <taxon>Clostridium</taxon>
    </lineage>
</organism>
<dbReference type="SMART" id="SM00316">
    <property type="entry name" value="S1"/>
    <property type="match status" value="2"/>
</dbReference>
<dbReference type="AlphaFoldDB" id="R4K5H7"/>
<dbReference type="FunFam" id="2.40.50.140:FF:000273">
    <property type="entry name" value="Ribonuclease R"/>
    <property type="match status" value="1"/>
</dbReference>
<keyword evidence="7 8" id="KW-0694">RNA-binding</keyword>
<dbReference type="GO" id="GO:0006402">
    <property type="term" value="P:mRNA catabolic process"/>
    <property type="evidence" value="ECO:0007669"/>
    <property type="project" value="TreeGrafter"/>
</dbReference>
<comment type="catalytic activity">
    <reaction evidence="1 8">
        <text>Exonucleolytic cleavage in the 3'- to 5'-direction to yield nucleoside 5'-phosphates.</text>
        <dbReference type="EC" id="3.1.13.1"/>
    </reaction>
</comment>
<name>R4K5H7_CLOPA</name>
<dbReference type="InterPro" id="IPR050180">
    <property type="entry name" value="RNR_Ribonuclease"/>
</dbReference>
<dbReference type="Pfam" id="PF17876">
    <property type="entry name" value="CSD2"/>
    <property type="match status" value="1"/>
</dbReference>
<evidence type="ECO:0000256" key="5">
    <source>
        <dbReference type="ARBA" id="ARBA00022801"/>
    </source>
</evidence>
<dbReference type="SUPFAM" id="SSF50249">
    <property type="entry name" value="Nucleic acid-binding proteins"/>
    <property type="match status" value="4"/>
</dbReference>
<dbReference type="PANTHER" id="PTHR23355:SF9">
    <property type="entry name" value="DIS3-LIKE EXONUCLEASE 2"/>
    <property type="match status" value="1"/>
</dbReference>
<dbReference type="GO" id="GO:0008859">
    <property type="term" value="F:exoribonuclease II activity"/>
    <property type="evidence" value="ECO:0007669"/>
    <property type="project" value="UniProtKB-UniRule"/>
</dbReference>
<dbReference type="EMBL" id="CP003261">
    <property type="protein sequence ID" value="AGK98412.1"/>
    <property type="molecule type" value="Genomic_DNA"/>
</dbReference>
<dbReference type="InterPro" id="IPR001900">
    <property type="entry name" value="RNase_II/R"/>
</dbReference>
<dbReference type="HAMAP" id="MF_01895">
    <property type="entry name" value="RNase_R"/>
    <property type="match status" value="1"/>
</dbReference>
<keyword evidence="3 8" id="KW-0963">Cytoplasm</keyword>
<dbReference type="PATRIC" id="fig|86416.3.peg.3628"/>
<keyword evidence="6 8" id="KW-0269">Exonuclease</keyword>
<dbReference type="InterPro" id="IPR003029">
    <property type="entry name" value="S1_domain"/>
</dbReference>
<dbReference type="OrthoDB" id="9764149at2"/>
<dbReference type="Pfam" id="PF00773">
    <property type="entry name" value="RNB"/>
    <property type="match status" value="1"/>
</dbReference>
<dbReference type="InterPro" id="IPR012340">
    <property type="entry name" value="NA-bd_OB-fold"/>
</dbReference>
<dbReference type="Pfam" id="PF00575">
    <property type="entry name" value="S1"/>
    <property type="match status" value="1"/>
</dbReference>
<feature type="compositionally biased region" description="Basic and acidic residues" evidence="9">
    <location>
        <begin position="708"/>
        <end position="717"/>
    </location>
</feature>
<keyword evidence="5 8" id="KW-0378">Hydrolase</keyword>
<dbReference type="InterPro" id="IPR040476">
    <property type="entry name" value="CSD2"/>
</dbReference>
<dbReference type="PROSITE" id="PS50126">
    <property type="entry name" value="S1"/>
    <property type="match status" value="1"/>
</dbReference>
<keyword evidence="4 8" id="KW-0540">Nuclease</keyword>
<evidence type="ECO:0000256" key="4">
    <source>
        <dbReference type="ARBA" id="ARBA00022722"/>
    </source>
</evidence>
<keyword evidence="12" id="KW-1185">Reference proteome</keyword>
<dbReference type="InterPro" id="IPR004476">
    <property type="entry name" value="RNase_II/RNase_R"/>
</dbReference>
<protein>
    <recommendedName>
        <fullName evidence="8">Ribonuclease R</fullName>
        <shortName evidence="8">RNase R</shortName>
        <ecNumber evidence="8">3.1.13.1</ecNumber>
    </recommendedName>
</protein>
<dbReference type="HOGENOM" id="CLU_002333_4_1_9"/>
<dbReference type="NCBIfam" id="TIGR00358">
    <property type="entry name" value="3_prime_RNase"/>
    <property type="match status" value="1"/>
</dbReference>
<dbReference type="PANTHER" id="PTHR23355">
    <property type="entry name" value="RIBONUCLEASE"/>
    <property type="match status" value="1"/>
</dbReference>
<dbReference type="CDD" id="cd04471">
    <property type="entry name" value="S1_RNase_R"/>
    <property type="match status" value="1"/>
</dbReference>
<dbReference type="KEGG" id="cpas:Clopa_3630"/>
<evidence type="ECO:0000256" key="1">
    <source>
        <dbReference type="ARBA" id="ARBA00001849"/>
    </source>
</evidence>
<accession>R4K5H7</accession>
<gene>
    <name evidence="8" type="primary">rnr</name>
    <name evidence="11" type="ORF">Clopa_3630</name>
</gene>
<dbReference type="GO" id="GO:0005829">
    <property type="term" value="C:cytosol"/>
    <property type="evidence" value="ECO:0007669"/>
    <property type="project" value="TreeGrafter"/>
</dbReference>
<evidence type="ECO:0000256" key="2">
    <source>
        <dbReference type="ARBA" id="ARBA00004496"/>
    </source>
</evidence>
<dbReference type="Gene3D" id="2.40.50.140">
    <property type="entry name" value="Nucleic acid-binding proteins"/>
    <property type="match status" value="3"/>
</dbReference>
<dbReference type="RefSeq" id="WP_015616695.1">
    <property type="nucleotide sequence ID" value="NC_021182.1"/>
</dbReference>
<comment type="similarity">
    <text evidence="8">Belongs to the RNR ribonuclease family. RNase R subfamily.</text>
</comment>
<dbReference type="Pfam" id="PF08206">
    <property type="entry name" value="OB_RNB"/>
    <property type="match status" value="1"/>
</dbReference>
<dbReference type="Proteomes" id="UP000013523">
    <property type="component" value="Chromosome"/>
</dbReference>
<feature type="domain" description="S1 motif" evidence="10">
    <location>
        <begin position="622"/>
        <end position="702"/>
    </location>
</feature>
<dbReference type="InterPro" id="IPR011129">
    <property type="entry name" value="CSD"/>
</dbReference>
<dbReference type="SMART" id="SM00955">
    <property type="entry name" value="RNB"/>
    <property type="match status" value="1"/>
</dbReference>
<dbReference type="InterPro" id="IPR011805">
    <property type="entry name" value="RNase_R"/>
</dbReference>
<reference evidence="11 12" key="1">
    <citation type="submission" date="2012-01" db="EMBL/GenBank/DDBJ databases">
        <title>Complete sequence of chromosome of Clostridium pasteurianum BC1.</title>
        <authorList>
            <consortium name="US DOE Joint Genome Institute"/>
            <person name="Lucas S."/>
            <person name="Han J."/>
            <person name="Lapidus A."/>
            <person name="Cheng J.-F."/>
            <person name="Goodwin L."/>
            <person name="Pitluck S."/>
            <person name="Peters L."/>
            <person name="Mikhailova N."/>
            <person name="Teshima H."/>
            <person name="Detter J.C."/>
            <person name="Han C."/>
            <person name="Tapia R."/>
            <person name="Land M."/>
            <person name="Hauser L."/>
            <person name="Kyrpides N."/>
            <person name="Ivanova N."/>
            <person name="Pagani I."/>
            <person name="Dunn J."/>
            <person name="Taghavi S."/>
            <person name="Francis A."/>
            <person name="van der Lelie D."/>
            <person name="Woyke T."/>
        </authorList>
    </citation>
    <scope>NUCLEOTIDE SEQUENCE [LARGE SCALE GENOMIC DNA]</scope>
    <source>
        <strain evidence="11 12">BC1</strain>
    </source>
</reference>
<evidence type="ECO:0000256" key="6">
    <source>
        <dbReference type="ARBA" id="ARBA00022839"/>
    </source>
</evidence>
<comment type="function">
    <text evidence="8">3'-5' exoribonuclease that releases 5'-nucleoside monophosphates and is involved in maturation of structured RNAs.</text>
</comment>
<dbReference type="NCBIfam" id="TIGR02063">
    <property type="entry name" value="RNase_R"/>
    <property type="match status" value="1"/>
</dbReference>
<evidence type="ECO:0000256" key="8">
    <source>
        <dbReference type="HAMAP-Rule" id="MF_01895"/>
    </source>
</evidence>
<dbReference type="SMART" id="SM00357">
    <property type="entry name" value="CSP"/>
    <property type="match status" value="2"/>
</dbReference>
<dbReference type="STRING" id="86416.Clopa_3630"/>